<dbReference type="Pfam" id="PF13523">
    <property type="entry name" value="Acetyltransf_8"/>
    <property type="match status" value="1"/>
</dbReference>
<keyword evidence="2" id="KW-1185">Reference proteome</keyword>
<dbReference type="Proteomes" id="UP001515641">
    <property type="component" value="Unassembled WGS sequence"/>
</dbReference>
<sequence length="168" mass="18593">MAWIDSPHVKAFWDNSPEHREDIKQFATGRRVKSSYFDGVFSYWIGKCDGSPFCLVMTSPISQEDDIPSLWRDFLSATGKTFSIDFCIGNESFVGKGLAAGALEGFLAFFTSNVEPEAHVFLIDPDEENAKAQHVYAKAGFKLAGSFDMPSGYFSGKPTHLMIKIASD</sequence>
<comment type="caution">
    <text evidence="1">The sequence shown here is derived from an EMBL/GenBank/DDBJ whole genome shotgun (WGS) entry which is preliminary data.</text>
</comment>
<dbReference type="PANTHER" id="PTHR31438">
    <property type="entry name" value="LYSINE N-ACYLTRANSFERASE C17G9.06C-RELATED"/>
    <property type="match status" value="1"/>
</dbReference>
<gene>
    <name evidence="1" type="ORF">HA052_02935</name>
</gene>
<dbReference type="InterPro" id="IPR016181">
    <property type="entry name" value="Acyl_CoA_acyltransferase"/>
</dbReference>
<dbReference type="Gene3D" id="3.40.630.30">
    <property type="match status" value="1"/>
</dbReference>
<evidence type="ECO:0000313" key="2">
    <source>
        <dbReference type="Proteomes" id="UP001515641"/>
    </source>
</evidence>
<accession>A0ABX0KXB2</accession>
<name>A0ABX0KXB2_9NEIS</name>
<organism evidence="1 2">
    <name type="scientific">Chromobacterium fluminis</name>
    <dbReference type="NCBI Taxonomy" id="3044269"/>
    <lineage>
        <taxon>Bacteria</taxon>
        <taxon>Pseudomonadati</taxon>
        <taxon>Pseudomonadota</taxon>
        <taxon>Betaproteobacteria</taxon>
        <taxon>Neisseriales</taxon>
        <taxon>Chromobacteriaceae</taxon>
        <taxon>Chromobacterium</taxon>
    </lineage>
</organism>
<protein>
    <submittedName>
        <fullName evidence="1">Acetyltransferase</fullName>
    </submittedName>
</protein>
<dbReference type="SUPFAM" id="SSF55729">
    <property type="entry name" value="Acyl-CoA N-acyltransferases (Nat)"/>
    <property type="match status" value="1"/>
</dbReference>
<reference evidence="1 2" key="1">
    <citation type="submission" date="2020-03" db="EMBL/GenBank/DDBJ databases">
        <title>Draft genome sequence of environmentally isolated cultures.</title>
        <authorList>
            <person name="Wilson H.S."/>
            <person name="De Leon M.E."/>
        </authorList>
    </citation>
    <scope>NUCLEOTIDE SEQUENCE [LARGE SCALE GENOMIC DNA]</scope>
    <source>
        <strain evidence="1 2">HSC-31F16</strain>
    </source>
</reference>
<evidence type="ECO:0000313" key="1">
    <source>
        <dbReference type="EMBL" id="NHR04144.1"/>
    </source>
</evidence>
<dbReference type="PANTHER" id="PTHR31438:SF1">
    <property type="entry name" value="LYSINE N-ACYLTRANSFERASE C17G9.06C-RELATED"/>
    <property type="match status" value="1"/>
</dbReference>
<proteinExistence type="predicted"/>
<dbReference type="EMBL" id="JAAOMA010000003">
    <property type="protein sequence ID" value="NHR04144.1"/>
    <property type="molecule type" value="Genomic_DNA"/>
</dbReference>